<dbReference type="NCBIfam" id="TIGR00229">
    <property type="entry name" value="sensory_box"/>
    <property type="match status" value="1"/>
</dbReference>
<dbReference type="eggNOG" id="COG2205">
    <property type="taxonomic scope" value="Bacteria"/>
</dbReference>
<dbReference type="STRING" id="502025.Hoch_3203"/>
<dbReference type="PROSITE" id="PS50109">
    <property type="entry name" value="HIS_KIN"/>
    <property type="match status" value="1"/>
</dbReference>
<dbReference type="InterPro" id="IPR003660">
    <property type="entry name" value="HAMP_dom"/>
</dbReference>
<evidence type="ECO:0000259" key="17">
    <source>
        <dbReference type="PROSITE" id="PS50113"/>
    </source>
</evidence>
<dbReference type="RefSeq" id="WP_012828305.1">
    <property type="nucleotide sequence ID" value="NC_013440.1"/>
</dbReference>
<dbReference type="PROSITE" id="PS50112">
    <property type="entry name" value="PAS"/>
    <property type="match status" value="1"/>
</dbReference>
<dbReference type="CDD" id="cd06225">
    <property type="entry name" value="HAMP"/>
    <property type="match status" value="1"/>
</dbReference>
<evidence type="ECO:0000256" key="6">
    <source>
        <dbReference type="ARBA" id="ARBA00022741"/>
    </source>
</evidence>
<keyword evidence="8" id="KW-0067">ATP-binding</keyword>
<evidence type="ECO:0000259" key="15">
    <source>
        <dbReference type="PROSITE" id="PS50110"/>
    </source>
</evidence>
<dbReference type="Pfam" id="PF08447">
    <property type="entry name" value="PAS_3"/>
    <property type="match status" value="1"/>
</dbReference>
<keyword evidence="5" id="KW-0808">Transferase</keyword>
<dbReference type="eggNOG" id="COG2202">
    <property type="taxonomic scope" value="Bacteria"/>
</dbReference>
<dbReference type="HOGENOM" id="CLU_364776_0_0_7"/>
<dbReference type="InterPro" id="IPR035965">
    <property type="entry name" value="PAS-like_dom_sf"/>
</dbReference>
<evidence type="ECO:0000256" key="12">
    <source>
        <dbReference type="PROSITE-ProRule" id="PRU00169"/>
    </source>
</evidence>
<dbReference type="SUPFAM" id="SSF47384">
    <property type="entry name" value="Homodimeric domain of signal transducing histidine kinase"/>
    <property type="match status" value="1"/>
</dbReference>
<dbReference type="Pfam" id="PF02518">
    <property type="entry name" value="HATPase_c"/>
    <property type="match status" value="1"/>
</dbReference>
<dbReference type="InterPro" id="IPR011006">
    <property type="entry name" value="CheY-like_superfamily"/>
</dbReference>
<dbReference type="Gene3D" id="3.40.50.2300">
    <property type="match status" value="1"/>
</dbReference>
<dbReference type="SUPFAM" id="SSF52172">
    <property type="entry name" value="CheY-like"/>
    <property type="match status" value="1"/>
</dbReference>
<dbReference type="InterPro" id="IPR005467">
    <property type="entry name" value="His_kinase_dom"/>
</dbReference>
<reference evidence="19 20" key="1">
    <citation type="journal article" date="2010" name="Stand. Genomic Sci.">
        <title>Complete genome sequence of Haliangium ochraceum type strain (SMP-2).</title>
        <authorList>
            <consortium name="US DOE Joint Genome Institute (JGI-PGF)"/>
            <person name="Ivanova N."/>
            <person name="Daum C."/>
            <person name="Lang E."/>
            <person name="Abt B."/>
            <person name="Kopitz M."/>
            <person name="Saunders E."/>
            <person name="Lapidus A."/>
            <person name="Lucas S."/>
            <person name="Glavina Del Rio T."/>
            <person name="Nolan M."/>
            <person name="Tice H."/>
            <person name="Copeland A."/>
            <person name="Cheng J.F."/>
            <person name="Chen F."/>
            <person name="Bruce D."/>
            <person name="Goodwin L."/>
            <person name="Pitluck S."/>
            <person name="Mavromatis K."/>
            <person name="Pati A."/>
            <person name="Mikhailova N."/>
            <person name="Chen A."/>
            <person name="Palaniappan K."/>
            <person name="Land M."/>
            <person name="Hauser L."/>
            <person name="Chang Y.J."/>
            <person name="Jeffries C.D."/>
            <person name="Detter J.C."/>
            <person name="Brettin T."/>
            <person name="Rohde M."/>
            <person name="Goker M."/>
            <person name="Bristow J."/>
            <person name="Markowitz V."/>
            <person name="Eisen J.A."/>
            <person name="Hugenholtz P."/>
            <person name="Kyrpides N.C."/>
            <person name="Klenk H.P."/>
        </authorList>
    </citation>
    <scope>NUCLEOTIDE SEQUENCE [LARGE SCALE GENOMIC DNA]</scope>
    <source>
        <strain evidence="20">DSM 14365 / CIP 107738 / JCM 11303 / AJ 13395 / SMP-2</strain>
    </source>
</reference>
<dbReference type="FunFam" id="1.10.287.130:FF:000002">
    <property type="entry name" value="Two-component osmosensing histidine kinase"/>
    <property type="match status" value="1"/>
</dbReference>
<name>D0LSK6_HALO1</name>
<evidence type="ECO:0000259" key="16">
    <source>
        <dbReference type="PROSITE" id="PS50112"/>
    </source>
</evidence>
<gene>
    <name evidence="19" type="ordered locus">Hoch_3203</name>
</gene>
<evidence type="ECO:0000256" key="8">
    <source>
        <dbReference type="ARBA" id="ARBA00022840"/>
    </source>
</evidence>
<dbReference type="EC" id="2.7.13.3" evidence="3"/>
<sequence>MASLRYKLFVPLFLVGALASIGFPYLTYVMVLDKLEHQAVQRMRTMVHSVNYAVESMDELSQLERFVMAVGGEDDIEVLAIIGGEPARVVTSSRFGWNGRQISDMASEIPLDAIAEAQRSGGERLLEEGEDHLRLLSPLYLNKTGRARAMWHSGLIMAVIDFGTVRHEAERDAVQASLLALGLILVLATGAVVTLRRVVLRPLRAVSAAMGRRTAGQRQAYAKVYADDELGELARTLNHMVDVLSDKEAQLRTLIDNVSGAVYQLKWQGNWRLAFMSEHLEELAGYPSSYLDGNFRFVNLIHPDDVGVLRALMQETTKARGSGYQLEYRIIHADGEERWVLDRVRLVYDDSGRPLHADGILVDVTERHQQSELLREAKEAAEVASRVKSDFLATMSHEIRTPLNGVIGMASLLLDTELSDEQREYAETIDVSGNLLLALINDILDFSKIEAGRMELEEVAFELRYLIEETLAIVAPRAREKNLSLDWQAEAAVPRRVIGDAQRMRQVLLNLVGNAIKFTHDGSVEIRVRVREREGDALLLEVAVADTGIGISPGEMMRIFEPFSQADASTTRQYGGTGLGLAICKRLVDRMGGTVVVKSQPGRGSTFSFTVRLRVAPRRGVTTPAAALAVPALSEALRARRVLVAEDNEVNRRVVVHILKQLGFEPEAVENGRAAVEAFAAGTFDLVLMDCRMPEMDGFAATRVLRDQFDALVPIIAVTASASADDSRMCLEAGMDDHMSKPVTKDGLCAMLRRWLPTSNPPASS</sequence>
<dbReference type="SMART" id="SM00304">
    <property type="entry name" value="HAMP"/>
    <property type="match status" value="1"/>
</dbReference>
<dbReference type="InterPro" id="IPR000014">
    <property type="entry name" value="PAS"/>
</dbReference>
<evidence type="ECO:0000256" key="1">
    <source>
        <dbReference type="ARBA" id="ARBA00000085"/>
    </source>
</evidence>
<organism evidence="19 20">
    <name type="scientific">Haliangium ochraceum (strain DSM 14365 / JCM 11303 / SMP-2)</name>
    <dbReference type="NCBI Taxonomy" id="502025"/>
    <lineage>
        <taxon>Bacteria</taxon>
        <taxon>Pseudomonadati</taxon>
        <taxon>Myxococcota</taxon>
        <taxon>Polyangia</taxon>
        <taxon>Haliangiales</taxon>
        <taxon>Kofleriaceae</taxon>
        <taxon>Haliangium</taxon>
    </lineage>
</organism>
<dbReference type="GO" id="GO:0000155">
    <property type="term" value="F:phosphorelay sensor kinase activity"/>
    <property type="evidence" value="ECO:0007669"/>
    <property type="project" value="InterPro"/>
</dbReference>
<dbReference type="GO" id="GO:0005524">
    <property type="term" value="F:ATP binding"/>
    <property type="evidence" value="ECO:0007669"/>
    <property type="project" value="UniProtKB-KW"/>
</dbReference>
<dbReference type="eggNOG" id="COG0745">
    <property type="taxonomic scope" value="Bacteria"/>
</dbReference>
<dbReference type="SMART" id="SM00387">
    <property type="entry name" value="HATPase_c"/>
    <property type="match status" value="1"/>
</dbReference>
<evidence type="ECO:0000256" key="13">
    <source>
        <dbReference type="SAM" id="Phobius"/>
    </source>
</evidence>
<dbReference type="Gene3D" id="6.10.340.10">
    <property type="match status" value="1"/>
</dbReference>
<dbReference type="Pfam" id="PF00072">
    <property type="entry name" value="Response_reg"/>
    <property type="match status" value="1"/>
</dbReference>
<dbReference type="Gene3D" id="1.10.287.130">
    <property type="match status" value="1"/>
</dbReference>
<feature type="transmembrane region" description="Helical" evidence="13">
    <location>
        <begin position="173"/>
        <end position="195"/>
    </location>
</feature>
<keyword evidence="9" id="KW-0902">Two-component regulatory system</keyword>
<dbReference type="Proteomes" id="UP000001880">
    <property type="component" value="Chromosome"/>
</dbReference>
<feature type="modified residue" description="4-aspartylphosphate" evidence="12">
    <location>
        <position position="690"/>
    </location>
</feature>
<keyword evidence="7 19" id="KW-0418">Kinase</keyword>
<dbReference type="PROSITE" id="PS50110">
    <property type="entry name" value="RESPONSE_REGULATORY"/>
    <property type="match status" value="1"/>
</dbReference>
<dbReference type="FunFam" id="3.30.565.10:FF:000010">
    <property type="entry name" value="Sensor histidine kinase RcsC"/>
    <property type="match status" value="1"/>
</dbReference>
<dbReference type="SUPFAM" id="SSF158472">
    <property type="entry name" value="HAMP domain-like"/>
    <property type="match status" value="1"/>
</dbReference>
<evidence type="ECO:0000313" key="19">
    <source>
        <dbReference type="EMBL" id="ACY15705.1"/>
    </source>
</evidence>
<keyword evidence="13" id="KW-1133">Transmembrane helix</keyword>
<dbReference type="PANTHER" id="PTHR45339">
    <property type="entry name" value="HYBRID SIGNAL TRANSDUCTION HISTIDINE KINASE J"/>
    <property type="match status" value="1"/>
</dbReference>
<dbReference type="Pfam" id="PF00512">
    <property type="entry name" value="HisKA"/>
    <property type="match status" value="1"/>
</dbReference>
<dbReference type="KEGG" id="hoh:Hoch_3203"/>
<dbReference type="PROSITE" id="PS50885">
    <property type="entry name" value="HAMP"/>
    <property type="match status" value="1"/>
</dbReference>
<evidence type="ECO:0000256" key="2">
    <source>
        <dbReference type="ARBA" id="ARBA00004370"/>
    </source>
</evidence>
<dbReference type="CDD" id="cd17546">
    <property type="entry name" value="REC_hyHK_CKI1_RcsC-like"/>
    <property type="match status" value="1"/>
</dbReference>
<evidence type="ECO:0000313" key="20">
    <source>
        <dbReference type="Proteomes" id="UP000001880"/>
    </source>
</evidence>
<dbReference type="InterPro" id="IPR003594">
    <property type="entry name" value="HATPase_dom"/>
</dbReference>
<feature type="transmembrane region" description="Helical" evidence="13">
    <location>
        <begin position="12"/>
        <end position="32"/>
    </location>
</feature>
<dbReference type="InterPro" id="IPR001789">
    <property type="entry name" value="Sig_transdc_resp-reg_receiver"/>
</dbReference>
<feature type="domain" description="HAMP" evidence="18">
    <location>
        <begin position="197"/>
        <end position="249"/>
    </location>
</feature>
<evidence type="ECO:0000256" key="3">
    <source>
        <dbReference type="ARBA" id="ARBA00012438"/>
    </source>
</evidence>
<feature type="domain" description="Response regulatory" evidence="15">
    <location>
        <begin position="641"/>
        <end position="756"/>
    </location>
</feature>
<dbReference type="SMART" id="SM00086">
    <property type="entry name" value="PAC"/>
    <property type="match status" value="1"/>
</dbReference>
<dbReference type="CDD" id="cd00082">
    <property type="entry name" value="HisKA"/>
    <property type="match status" value="1"/>
</dbReference>
<dbReference type="EMBL" id="CP001804">
    <property type="protein sequence ID" value="ACY15705.1"/>
    <property type="molecule type" value="Genomic_DNA"/>
</dbReference>
<dbReference type="SMART" id="SM00448">
    <property type="entry name" value="REC"/>
    <property type="match status" value="1"/>
</dbReference>
<evidence type="ECO:0000259" key="18">
    <source>
        <dbReference type="PROSITE" id="PS50885"/>
    </source>
</evidence>
<keyword evidence="6" id="KW-0547">Nucleotide-binding</keyword>
<evidence type="ECO:0000256" key="9">
    <source>
        <dbReference type="ARBA" id="ARBA00023012"/>
    </source>
</evidence>
<dbReference type="SMART" id="SM00388">
    <property type="entry name" value="HisKA"/>
    <property type="match status" value="1"/>
</dbReference>
<dbReference type="InterPro" id="IPR000700">
    <property type="entry name" value="PAS-assoc_C"/>
</dbReference>
<dbReference type="OrthoDB" id="9758705at2"/>
<accession>D0LSK6</accession>
<comment type="catalytic activity">
    <reaction evidence="1">
        <text>ATP + protein L-histidine = ADP + protein N-phospho-L-histidine.</text>
        <dbReference type="EC" id="2.7.13.3"/>
    </reaction>
</comment>
<dbReference type="SUPFAM" id="SSF55785">
    <property type="entry name" value="PYP-like sensor domain (PAS domain)"/>
    <property type="match status" value="1"/>
</dbReference>
<dbReference type="InterPro" id="IPR036890">
    <property type="entry name" value="HATPase_C_sf"/>
</dbReference>
<dbReference type="InterPro" id="IPR001610">
    <property type="entry name" value="PAC"/>
</dbReference>
<protein>
    <recommendedName>
        <fullName evidence="11">Sensory/regulatory protein RpfC</fullName>
        <ecNumber evidence="3">2.7.13.3</ecNumber>
    </recommendedName>
</protein>
<dbReference type="GO" id="GO:0016020">
    <property type="term" value="C:membrane"/>
    <property type="evidence" value="ECO:0007669"/>
    <property type="project" value="UniProtKB-SubCell"/>
</dbReference>
<comment type="subunit">
    <text evidence="10">At low DSF concentrations, interacts with RpfF.</text>
</comment>
<dbReference type="InterPro" id="IPR003661">
    <property type="entry name" value="HisK_dim/P_dom"/>
</dbReference>
<dbReference type="AlphaFoldDB" id="D0LSK6"/>
<evidence type="ECO:0000256" key="11">
    <source>
        <dbReference type="ARBA" id="ARBA00068150"/>
    </source>
</evidence>
<dbReference type="InterPro" id="IPR036097">
    <property type="entry name" value="HisK_dim/P_sf"/>
</dbReference>
<dbReference type="PANTHER" id="PTHR45339:SF1">
    <property type="entry name" value="HYBRID SIGNAL TRANSDUCTION HISTIDINE KINASE J"/>
    <property type="match status" value="1"/>
</dbReference>
<dbReference type="Gene3D" id="3.30.450.20">
    <property type="entry name" value="PAS domain"/>
    <property type="match status" value="1"/>
</dbReference>
<dbReference type="PROSITE" id="PS50113">
    <property type="entry name" value="PAC"/>
    <property type="match status" value="1"/>
</dbReference>
<feature type="domain" description="PAS" evidence="16">
    <location>
        <begin position="247"/>
        <end position="320"/>
    </location>
</feature>
<dbReference type="PRINTS" id="PR00344">
    <property type="entry name" value="BCTRLSENSOR"/>
</dbReference>
<dbReference type="Gene3D" id="3.30.565.10">
    <property type="entry name" value="Histidine kinase-like ATPase, C-terminal domain"/>
    <property type="match status" value="1"/>
</dbReference>
<evidence type="ECO:0000256" key="4">
    <source>
        <dbReference type="ARBA" id="ARBA00022553"/>
    </source>
</evidence>
<feature type="domain" description="Histidine kinase" evidence="14">
    <location>
        <begin position="394"/>
        <end position="615"/>
    </location>
</feature>
<evidence type="ECO:0000256" key="7">
    <source>
        <dbReference type="ARBA" id="ARBA00022777"/>
    </source>
</evidence>
<evidence type="ECO:0000259" key="14">
    <source>
        <dbReference type="PROSITE" id="PS50109"/>
    </source>
</evidence>
<dbReference type="Pfam" id="PF00672">
    <property type="entry name" value="HAMP"/>
    <property type="match status" value="1"/>
</dbReference>
<evidence type="ECO:0000256" key="5">
    <source>
        <dbReference type="ARBA" id="ARBA00022679"/>
    </source>
</evidence>
<dbReference type="SUPFAM" id="SSF55874">
    <property type="entry name" value="ATPase domain of HSP90 chaperone/DNA topoisomerase II/histidine kinase"/>
    <property type="match status" value="1"/>
</dbReference>
<keyword evidence="20" id="KW-1185">Reference proteome</keyword>
<keyword evidence="4 12" id="KW-0597">Phosphoprotein</keyword>
<keyword evidence="13" id="KW-0472">Membrane</keyword>
<dbReference type="CDD" id="cd16922">
    <property type="entry name" value="HATPase_EvgS-ArcB-TorS-like"/>
    <property type="match status" value="1"/>
</dbReference>
<dbReference type="CDD" id="cd00130">
    <property type="entry name" value="PAS"/>
    <property type="match status" value="1"/>
</dbReference>
<evidence type="ECO:0000256" key="10">
    <source>
        <dbReference type="ARBA" id="ARBA00064003"/>
    </source>
</evidence>
<proteinExistence type="predicted"/>
<keyword evidence="13" id="KW-0812">Transmembrane</keyword>
<dbReference type="InterPro" id="IPR013655">
    <property type="entry name" value="PAS_fold_3"/>
</dbReference>
<comment type="subcellular location">
    <subcellularLocation>
        <location evidence="2">Membrane</location>
    </subcellularLocation>
</comment>
<feature type="domain" description="PAC" evidence="17">
    <location>
        <begin position="324"/>
        <end position="376"/>
    </location>
</feature>
<dbReference type="InterPro" id="IPR004358">
    <property type="entry name" value="Sig_transdc_His_kin-like_C"/>
</dbReference>